<feature type="domain" description="HTH cro/C1-type" evidence="1">
    <location>
        <begin position="20"/>
        <end position="73"/>
    </location>
</feature>
<dbReference type="InterPro" id="IPR010982">
    <property type="entry name" value="Lambda_DNA-bd_dom_sf"/>
</dbReference>
<dbReference type="AlphaFoldDB" id="A0A0R1MXZ7"/>
<sequence length="331" mass="38038">MTKISIEQEVSSMVKLGETVRQIRTNKGLTLADVADDQVTLSFLSKFERGVADITTTKFLHVLAQIFTTPEEFFYIHSGDNQDGYFNRTIMLGRLFGEDMSLADRPDIAKTKADLAAREKAAATQYHAAPTLLNMLHWRVQQLMTQEVIGMLTKQPPVRTDSTGKYSHEALHYLYNVNDWGEFELYVFTIFAVDMQIDDERRLFQVAVKRSEKYSQFHGAPKLCFDIMANQLYLEMNRRAYAMVGEYLPQYAALLDKTPDAEHEITYRFIRAWWLFRTDQREAGKTIGDSAVQLAKALRMKDVAADVRAKLDLIATHGAERDYSFFQQVIE</sequence>
<dbReference type="CDD" id="cd00093">
    <property type="entry name" value="HTH_XRE"/>
    <property type="match status" value="1"/>
</dbReference>
<dbReference type="InterPro" id="IPR001387">
    <property type="entry name" value="Cro/C1-type_HTH"/>
</dbReference>
<accession>A0A0R1MXZ7</accession>
<dbReference type="NCBIfam" id="TIGR01716">
    <property type="entry name" value="RGG_Cterm"/>
    <property type="match status" value="1"/>
</dbReference>
<dbReference type="PANTHER" id="PTHR37038:SF12">
    <property type="entry name" value="TRANSCRIPTIONAL REGULATOR"/>
    <property type="match status" value="1"/>
</dbReference>
<proteinExistence type="predicted"/>
<dbReference type="GO" id="GO:0003677">
    <property type="term" value="F:DNA binding"/>
    <property type="evidence" value="ECO:0007669"/>
    <property type="project" value="InterPro"/>
</dbReference>
<keyword evidence="3" id="KW-1185">Reference proteome</keyword>
<name>A0A0R1MXZ7_9LACO</name>
<dbReference type="Pfam" id="PF21259">
    <property type="entry name" value="Rgg_C"/>
    <property type="match status" value="1"/>
</dbReference>
<dbReference type="OrthoDB" id="2282081at2"/>
<dbReference type="PROSITE" id="PS50943">
    <property type="entry name" value="HTH_CROC1"/>
    <property type="match status" value="1"/>
</dbReference>
<evidence type="ECO:0000313" key="3">
    <source>
        <dbReference type="Proteomes" id="UP000051330"/>
    </source>
</evidence>
<protein>
    <submittedName>
        <fullName evidence="2">Transcription regulator</fullName>
    </submittedName>
</protein>
<evidence type="ECO:0000313" key="2">
    <source>
        <dbReference type="EMBL" id="KRL12441.1"/>
    </source>
</evidence>
<evidence type="ECO:0000259" key="1">
    <source>
        <dbReference type="PROSITE" id="PS50943"/>
    </source>
</evidence>
<dbReference type="EMBL" id="AZEC01000008">
    <property type="protein sequence ID" value="KRL12441.1"/>
    <property type="molecule type" value="Genomic_DNA"/>
</dbReference>
<dbReference type="InterPro" id="IPR053163">
    <property type="entry name" value="HTH-type_regulator_Rgg"/>
</dbReference>
<dbReference type="STRING" id="1423792.FD09_GL003024"/>
<comment type="caution">
    <text evidence="2">The sequence shown here is derived from an EMBL/GenBank/DDBJ whole genome shotgun (WGS) entry which is preliminary data.</text>
</comment>
<dbReference type="Proteomes" id="UP000051330">
    <property type="component" value="Unassembled WGS sequence"/>
</dbReference>
<reference evidence="2 3" key="1">
    <citation type="journal article" date="2015" name="Genome Announc.">
        <title>Expanding the biotechnology potential of lactobacilli through comparative genomics of 213 strains and associated genera.</title>
        <authorList>
            <person name="Sun Z."/>
            <person name="Harris H.M."/>
            <person name="McCann A."/>
            <person name="Guo C."/>
            <person name="Argimon S."/>
            <person name="Zhang W."/>
            <person name="Yang X."/>
            <person name="Jeffery I.B."/>
            <person name="Cooney J.C."/>
            <person name="Kagawa T.F."/>
            <person name="Liu W."/>
            <person name="Song Y."/>
            <person name="Salvetti E."/>
            <person name="Wrobel A."/>
            <person name="Rasinkangas P."/>
            <person name="Parkhill J."/>
            <person name="Rea M.C."/>
            <person name="O'Sullivan O."/>
            <person name="Ritari J."/>
            <person name="Douillard F.P."/>
            <person name="Paul Ross R."/>
            <person name="Yang R."/>
            <person name="Briner A.E."/>
            <person name="Felis G.E."/>
            <person name="de Vos W.M."/>
            <person name="Barrangou R."/>
            <person name="Klaenhammer T.R."/>
            <person name="Caufield P.W."/>
            <person name="Cui Y."/>
            <person name="Zhang H."/>
            <person name="O'Toole P.W."/>
        </authorList>
    </citation>
    <scope>NUCLEOTIDE SEQUENCE [LARGE SCALE GENOMIC DNA]</scope>
    <source>
        <strain evidence="2 3">DSM 12744</strain>
    </source>
</reference>
<dbReference type="PANTHER" id="PTHR37038">
    <property type="entry name" value="TRANSCRIPTIONAL REGULATOR-RELATED"/>
    <property type="match status" value="1"/>
</dbReference>
<organism evidence="2 3">
    <name type="scientific">Schleiferilactobacillus perolens DSM 12744</name>
    <dbReference type="NCBI Taxonomy" id="1423792"/>
    <lineage>
        <taxon>Bacteria</taxon>
        <taxon>Bacillati</taxon>
        <taxon>Bacillota</taxon>
        <taxon>Bacilli</taxon>
        <taxon>Lactobacillales</taxon>
        <taxon>Lactobacillaceae</taxon>
        <taxon>Schleiferilactobacillus</taxon>
    </lineage>
</organism>
<gene>
    <name evidence="2" type="ORF">FD09_GL003024</name>
</gene>
<dbReference type="Gene3D" id="1.10.260.40">
    <property type="entry name" value="lambda repressor-like DNA-binding domains"/>
    <property type="match status" value="1"/>
</dbReference>
<dbReference type="PATRIC" id="fig|1423792.3.peg.3107"/>
<dbReference type="SUPFAM" id="SSF47413">
    <property type="entry name" value="lambda repressor-like DNA-binding domains"/>
    <property type="match status" value="1"/>
</dbReference>
<dbReference type="InterPro" id="IPR010057">
    <property type="entry name" value="Transcription_activator_Rgg_C"/>
</dbReference>